<comment type="caution">
    <text evidence="1">The sequence shown here is derived from an EMBL/GenBank/DDBJ whole genome shotgun (WGS) entry which is preliminary data.</text>
</comment>
<evidence type="ECO:0000313" key="1">
    <source>
        <dbReference type="EMBL" id="KAJ7734230.1"/>
    </source>
</evidence>
<accession>A0AAD7I506</accession>
<gene>
    <name evidence="1" type="ORF">B0H16DRAFT_1731837</name>
</gene>
<protein>
    <submittedName>
        <fullName evidence="1">Uncharacterized protein</fullName>
    </submittedName>
</protein>
<evidence type="ECO:0000313" key="2">
    <source>
        <dbReference type="Proteomes" id="UP001215598"/>
    </source>
</evidence>
<dbReference type="Proteomes" id="UP001215598">
    <property type="component" value="Unassembled WGS sequence"/>
</dbReference>
<proteinExistence type="predicted"/>
<dbReference type="AlphaFoldDB" id="A0AAD7I506"/>
<reference evidence="1" key="1">
    <citation type="submission" date="2023-03" db="EMBL/GenBank/DDBJ databases">
        <title>Massive genome expansion in bonnet fungi (Mycena s.s.) driven by repeated elements and novel gene families across ecological guilds.</title>
        <authorList>
            <consortium name="Lawrence Berkeley National Laboratory"/>
            <person name="Harder C.B."/>
            <person name="Miyauchi S."/>
            <person name="Viragh M."/>
            <person name="Kuo A."/>
            <person name="Thoen E."/>
            <person name="Andreopoulos B."/>
            <person name="Lu D."/>
            <person name="Skrede I."/>
            <person name="Drula E."/>
            <person name="Henrissat B."/>
            <person name="Morin E."/>
            <person name="Kohler A."/>
            <person name="Barry K."/>
            <person name="LaButti K."/>
            <person name="Morin E."/>
            <person name="Salamov A."/>
            <person name="Lipzen A."/>
            <person name="Mereny Z."/>
            <person name="Hegedus B."/>
            <person name="Baldrian P."/>
            <person name="Stursova M."/>
            <person name="Weitz H."/>
            <person name="Taylor A."/>
            <person name="Grigoriev I.V."/>
            <person name="Nagy L.G."/>
            <person name="Martin F."/>
            <person name="Kauserud H."/>
        </authorList>
    </citation>
    <scope>NUCLEOTIDE SEQUENCE</scope>
    <source>
        <strain evidence="1">CBHHK182m</strain>
    </source>
</reference>
<organism evidence="1 2">
    <name type="scientific">Mycena metata</name>
    <dbReference type="NCBI Taxonomy" id="1033252"/>
    <lineage>
        <taxon>Eukaryota</taxon>
        <taxon>Fungi</taxon>
        <taxon>Dikarya</taxon>
        <taxon>Basidiomycota</taxon>
        <taxon>Agaricomycotina</taxon>
        <taxon>Agaricomycetes</taxon>
        <taxon>Agaricomycetidae</taxon>
        <taxon>Agaricales</taxon>
        <taxon>Marasmiineae</taxon>
        <taxon>Mycenaceae</taxon>
        <taxon>Mycena</taxon>
    </lineage>
</organism>
<dbReference type="EMBL" id="JARKIB010000133">
    <property type="protein sequence ID" value="KAJ7734230.1"/>
    <property type="molecule type" value="Genomic_DNA"/>
</dbReference>
<sequence length="122" mass="13604">MIDDLQRRRTQEELRRPFGFLRSIDSMFLTTISPISPPPLAHLHCIHLPPRPSTLRLLLLFRITHDLGCAAFPAVFGGTRYDAEFGLGDVGEPALEEGGDSLEMHFGDMQMGYDNMMAGPGF</sequence>
<keyword evidence="2" id="KW-1185">Reference proteome</keyword>
<name>A0AAD7I506_9AGAR</name>